<accession>M1DZN2</accession>
<dbReference type="EnsemblPlants" id="PGSC0003DMT400096982">
    <property type="protein sequence ID" value="PGSC0003DMT400096982"/>
    <property type="gene ID" value="PGSC0003DMG400046553"/>
</dbReference>
<sequence length="130" mass="14936">QLQNRLYALQACHDLEESPDVVTVQKFSQNPSQSLHQLVTHLYLDGTRIVRFQFPNEPVLESKGSSSVPMGQFIFYLKARKMISKGYIYHLVWLKDSNSETPTLESIPVVEVFPEDPPKVVTYLYLDGYT</sequence>
<proteinExistence type="predicted"/>
<dbReference type="AlphaFoldDB" id="M1DZN2"/>
<keyword evidence="2" id="KW-1185">Reference proteome</keyword>
<protein>
    <submittedName>
        <fullName evidence="1">Gag-pol protein</fullName>
    </submittedName>
</protein>
<evidence type="ECO:0000313" key="1">
    <source>
        <dbReference type="EnsemblPlants" id="PGSC0003DMT400096982"/>
    </source>
</evidence>
<reference evidence="1" key="2">
    <citation type="submission" date="2015-06" db="UniProtKB">
        <authorList>
            <consortium name="EnsemblPlants"/>
        </authorList>
    </citation>
    <scope>IDENTIFICATION</scope>
    <source>
        <strain evidence="1">DM1-3 516 R44</strain>
    </source>
</reference>
<reference evidence="2" key="1">
    <citation type="journal article" date="2011" name="Nature">
        <title>Genome sequence and analysis of the tuber crop potato.</title>
        <authorList>
            <consortium name="The Potato Genome Sequencing Consortium"/>
        </authorList>
    </citation>
    <scope>NUCLEOTIDE SEQUENCE [LARGE SCALE GENOMIC DNA]</scope>
    <source>
        <strain evidence="2">cv. DM1-3 516 R44</strain>
    </source>
</reference>
<dbReference type="HOGENOM" id="CLU_1943628_0_0_1"/>
<dbReference type="Proteomes" id="UP000011115">
    <property type="component" value="Unassembled WGS sequence"/>
</dbReference>
<name>M1DZN2_SOLTU</name>
<dbReference type="Gramene" id="PGSC0003DMT400096982">
    <property type="protein sequence ID" value="PGSC0003DMT400096982"/>
    <property type="gene ID" value="PGSC0003DMG400046553"/>
</dbReference>
<evidence type="ECO:0000313" key="2">
    <source>
        <dbReference type="Proteomes" id="UP000011115"/>
    </source>
</evidence>
<organism evidence="1 2">
    <name type="scientific">Solanum tuberosum</name>
    <name type="common">Potato</name>
    <dbReference type="NCBI Taxonomy" id="4113"/>
    <lineage>
        <taxon>Eukaryota</taxon>
        <taxon>Viridiplantae</taxon>
        <taxon>Streptophyta</taxon>
        <taxon>Embryophyta</taxon>
        <taxon>Tracheophyta</taxon>
        <taxon>Spermatophyta</taxon>
        <taxon>Magnoliopsida</taxon>
        <taxon>eudicotyledons</taxon>
        <taxon>Gunneridae</taxon>
        <taxon>Pentapetalae</taxon>
        <taxon>asterids</taxon>
        <taxon>lamiids</taxon>
        <taxon>Solanales</taxon>
        <taxon>Solanaceae</taxon>
        <taxon>Solanoideae</taxon>
        <taxon>Solaneae</taxon>
        <taxon>Solanum</taxon>
    </lineage>
</organism>
<dbReference type="PaxDb" id="4113-PGSC0003DMT400096982"/>
<dbReference type="InParanoid" id="M1DZN2"/>